<dbReference type="SUPFAM" id="SSF46689">
    <property type="entry name" value="Homeodomain-like"/>
    <property type="match status" value="1"/>
</dbReference>
<dbReference type="GO" id="GO:0003677">
    <property type="term" value="F:DNA binding"/>
    <property type="evidence" value="ECO:0007669"/>
    <property type="project" value="InterPro"/>
</dbReference>
<gene>
    <name evidence="1" type="ORF">SAMN05421747_1563</name>
</gene>
<dbReference type="Gene3D" id="1.10.10.10">
    <property type="entry name" value="Winged helix-like DNA-binding domain superfamily/Winged helix DNA-binding domain"/>
    <property type="match status" value="1"/>
</dbReference>
<dbReference type="InterPro" id="IPR009057">
    <property type="entry name" value="Homeodomain-like_sf"/>
</dbReference>
<proteinExistence type="predicted"/>
<accession>A0A1I1MQF6</accession>
<dbReference type="STRING" id="623281.SAMN05421747_1563"/>
<dbReference type="RefSeq" id="WP_090975279.1">
    <property type="nucleotide sequence ID" value="NZ_FOLL01000056.1"/>
</dbReference>
<dbReference type="GO" id="GO:0006313">
    <property type="term" value="P:DNA transposition"/>
    <property type="evidence" value="ECO:0007669"/>
    <property type="project" value="InterPro"/>
</dbReference>
<dbReference type="OrthoDB" id="291972at2"/>
<dbReference type="InterPro" id="IPR002514">
    <property type="entry name" value="Transposase_8"/>
</dbReference>
<protein>
    <submittedName>
        <fullName evidence="1">Transposase</fullName>
    </submittedName>
</protein>
<name>A0A1I1MQF6_9SPHI</name>
<evidence type="ECO:0000313" key="1">
    <source>
        <dbReference type="EMBL" id="SFC87599.1"/>
    </source>
</evidence>
<dbReference type="Pfam" id="PF01527">
    <property type="entry name" value="HTH_Tnp_1"/>
    <property type="match status" value="1"/>
</dbReference>
<sequence length="91" mass="10548">MSRRKFTSAFKTKVVLEALSERVTIQELGQKHGIHPTQITTWKSQFLKQAPAVFERPVKDAKSEAQEREEQYLKTIGQQKMEIDFLKKALS</sequence>
<dbReference type="EMBL" id="FOLL01000056">
    <property type="protein sequence ID" value="SFC87599.1"/>
    <property type="molecule type" value="Genomic_DNA"/>
</dbReference>
<reference evidence="1 2" key="1">
    <citation type="submission" date="2016-10" db="EMBL/GenBank/DDBJ databases">
        <authorList>
            <person name="de Groot N.N."/>
        </authorList>
    </citation>
    <scope>NUCLEOTIDE SEQUENCE [LARGE SCALE GENOMIC DNA]</scope>
    <source>
        <strain evidence="1 2">DSM 22900</strain>
    </source>
</reference>
<dbReference type="AlphaFoldDB" id="A0A1I1MQF6"/>
<evidence type="ECO:0000313" key="2">
    <source>
        <dbReference type="Proteomes" id="UP000199577"/>
    </source>
</evidence>
<dbReference type="Proteomes" id="UP000199577">
    <property type="component" value="Unassembled WGS sequence"/>
</dbReference>
<dbReference type="InterPro" id="IPR036388">
    <property type="entry name" value="WH-like_DNA-bd_sf"/>
</dbReference>
<keyword evidence="2" id="KW-1185">Reference proteome</keyword>
<organism evidence="1 2">
    <name type="scientific">Parapedobacter composti</name>
    <dbReference type="NCBI Taxonomy" id="623281"/>
    <lineage>
        <taxon>Bacteria</taxon>
        <taxon>Pseudomonadati</taxon>
        <taxon>Bacteroidota</taxon>
        <taxon>Sphingobacteriia</taxon>
        <taxon>Sphingobacteriales</taxon>
        <taxon>Sphingobacteriaceae</taxon>
        <taxon>Parapedobacter</taxon>
    </lineage>
</organism>
<dbReference type="GO" id="GO:0004803">
    <property type="term" value="F:transposase activity"/>
    <property type="evidence" value="ECO:0007669"/>
    <property type="project" value="InterPro"/>
</dbReference>